<keyword evidence="1" id="KW-0472">Membrane</keyword>
<feature type="transmembrane region" description="Helical" evidence="1">
    <location>
        <begin position="27"/>
        <end position="50"/>
    </location>
</feature>
<sequence length="84" mass="9833">MTTVIKENYENEMICFRSDQNGDSLRWLWIGCVFTYFRCSSPFLLVVSLYRTFSLDCRTILADSYVELKNKDVIILSDLAFSLN</sequence>
<dbReference type="Proteomes" id="UP000053660">
    <property type="component" value="Unassembled WGS sequence"/>
</dbReference>
<organism evidence="2 3">
    <name type="scientific">Oesophagostomum dentatum</name>
    <name type="common">Nodular worm</name>
    <dbReference type="NCBI Taxonomy" id="61180"/>
    <lineage>
        <taxon>Eukaryota</taxon>
        <taxon>Metazoa</taxon>
        <taxon>Ecdysozoa</taxon>
        <taxon>Nematoda</taxon>
        <taxon>Chromadorea</taxon>
        <taxon>Rhabditida</taxon>
        <taxon>Rhabditina</taxon>
        <taxon>Rhabditomorpha</taxon>
        <taxon>Strongyloidea</taxon>
        <taxon>Strongylidae</taxon>
        <taxon>Oesophagostomum</taxon>
    </lineage>
</organism>
<proteinExistence type="predicted"/>
<keyword evidence="1" id="KW-1133">Transmembrane helix</keyword>
<gene>
    <name evidence="2" type="ORF">OESDEN_03500</name>
</gene>
<evidence type="ECO:0000256" key="1">
    <source>
        <dbReference type="SAM" id="Phobius"/>
    </source>
</evidence>
<evidence type="ECO:0000313" key="3">
    <source>
        <dbReference type="Proteomes" id="UP000053660"/>
    </source>
</evidence>
<name>A0A0B1TL45_OESDE</name>
<dbReference type="AlphaFoldDB" id="A0A0B1TL45"/>
<protein>
    <submittedName>
        <fullName evidence="2">Uncharacterized protein</fullName>
    </submittedName>
</protein>
<keyword evidence="3" id="KW-1185">Reference proteome</keyword>
<dbReference type="EMBL" id="KN549642">
    <property type="protein sequence ID" value="KHJ96537.1"/>
    <property type="molecule type" value="Genomic_DNA"/>
</dbReference>
<evidence type="ECO:0000313" key="2">
    <source>
        <dbReference type="EMBL" id="KHJ96537.1"/>
    </source>
</evidence>
<reference evidence="2 3" key="1">
    <citation type="submission" date="2014-03" db="EMBL/GenBank/DDBJ databases">
        <title>Draft genome of the hookworm Oesophagostomum dentatum.</title>
        <authorList>
            <person name="Mitreva M."/>
        </authorList>
    </citation>
    <scope>NUCLEOTIDE SEQUENCE [LARGE SCALE GENOMIC DNA]</scope>
    <source>
        <strain evidence="2 3">OD-Hann</strain>
    </source>
</reference>
<accession>A0A0B1TL45</accession>
<keyword evidence="1" id="KW-0812">Transmembrane</keyword>